<dbReference type="Proteomes" id="UP000070444">
    <property type="component" value="Unassembled WGS sequence"/>
</dbReference>
<keyword evidence="1" id="KW-0472">Membrane</keyword>
<accession>A0A137NPX5</accession>
<feature type="transmembrane region" description="Helical" evidence="1">
    <location>
        <begin position="20"/>
        <end position="41"/>
    </location>
</feature>
<evidence type="ECO:0000313" key="3">
    <source>
        <dbReference type="Proteomes" id="UP000070444"/>
    </source>
</evidence>
<dbReference type="EMBL" id="KQ965167">
    <property type="protein sequence ID" value="KXN64799.1"/>
    <property type="molecule type" value="Genomic_DNA"/>
</dbReference>
<sequence length="77" mass="8644">MITVILRRGWKILDYSAKLIVITIVFDLLEAATACVINSRIGCQAEYMILFMTCVTSVNLTGIVSLDKYLLIVKVFD</sequence>
<keyword evidence="3" id="KW-1185">Reference proteome</keyword>
<dbReference type="AlphaFoldDB" id="A0A137NPX5"/>
<keyword evidence="1" id="KW-1133">Transmembrane helix</keyword>
<organism evidence="2 3">
    <name type="scientific">Conidiobolus coronatus (strain ATCC 28846 / CBS 209.66 / NRRL 28638)</name>
    <name type="common">Delacroixia coronata</name>
    <dbReference type="NCBI Taxonomy" id="796925"/>
    <lineage>
        <taxon>Eukaryota</taxon>
        <taxon>Fungi</taxon>
        <taxon>Fungi incertae sedis</taxon>
        <taxon>Zoopagomycota</taxon>
        <taxon>Entomophthoromycotina</taxon>
        <taxon>Entomophthoromycetes</taxon>
        <taxon>Entomophthorales</taxon>
        <taxon>Ancylistaceae</taxon>
        <taxon>Conidiobolus</taxon>
    </lineage>
</organism>
<gene>
    <name evidence="2" type="ORF">CONCODRAFT_13909</name>
</gene>
<evidence type="ECO:0000256" key="1">
    <source>
        <dbReference type="SAM" id="Phobius"/>
    </source>
</evidence>
<reference evidence="2 3" key="1">
    <citation type="journal article" date="2015" name="Genome Biol. Evol.">
        <title>Phylogenomic analyses indicate that early fungi evolved digesting cell walls of algal ancestors of land plants.</title>
        <authorList>
            <person name="Chang Y."/>
            <person name="Wang S."/>
            <person name="Sekimoto S."/>
            <person name="Aerts A.L."/>
            <person name="Choi C."/>
            <person name="Clum A."/>
            <person name="LaButti K.M."/>
            <person name="Lindquist E.A."/>
            <person name="Yee Ngan C."/>
            <person name="Ohm R.A."/>
            <person name="Salamov A.A."/>
            <person name="Grigoriev I.V."/>
            <person name="Spatafora J.W."/>
            <person name="Berbee M.L."/>
        </authorList>
    </citation>
    <scope>NUCLEOTIDE SEQUENCE [LARGE SCALE GENOMIC DNA]</scope>
    <source>
        <strain evidence="2 3">NRRL 28638</strain>
    </source>
</reference>
<protein>
    <recommendedName>
        <fullName evidence="4">G-protein coupled receptors family 1 profile domain-containing protein</fullName>
    </recommendedName>
</protein>
<proteinExistence type="predicted"/>
<name>A0A137NPX5_CONC2</name>
<feature type="transmembrane region" description="Helical" evidence="1">
    <location>
        <begin position="47"/>
        <end position="66"/>
    </location>
</feature>
<evidence type="ECO:0000313" key="2">
    <source>
        <dbReference type="EMBL" id="KXN64799.1"/>
    </source>
</evidence>
<keyword evidence="1" id="KW-0812">Transmembrane</keyword>
<evidence type="ECO:0008006" key="4">
    <source>
        <dbReference type="Google" id="ProtNLM"/>
    </source>
</evidence>